<evidence type="ECO:0000313" key="2">
    <source>
        <dbReference type="EMBL" id="AYV75355.1"/>
    </source>
</evidence>
<accession>A0A3G4ZKI7</accession>
<feature type="region of interest" description="Disordered" evidence="1">
    <location>
        <begin position="387"/>
        <end position="413"/>
    </location>
</feature>
<protein>
    <submittedName>
        <fullName evidence="2">Uncharacterized protein</fullName>
    </submittedName>
</protein>
<sequence length="443" mass="51098">MKNFNIIKDIDKKENNYPVTGPNINQKDYIAMNVYLTGNPQITFSKAVYRRYTDYEVKYCIVHKCKLPQNFDLNQDQDMTKKQFKYDIPVKNKCHILHKIYLIPNNDVSFSNIKNVKIEYGNCVLANMSGVSIKNIYDHGNFINIYDTMTSGLALPVVSISSENISVSIEFHNDVNNEVVIGIKYGVFHTIDELHKFTNVAHEYLKRCYSEDIVPVNKNQKKVIVINKKCPIEGIKFVMIPNENNNIDCSINGYLKSTHDKYSINKFQCVDVIYDQICPHGSNTKYININEENNGGEVEGHTKSSKSPIEKFFIPEKNVYLLNFKHTGFTDHLQPAGYMNLKHGNKLIFVPNFTGTIHIIYREINVLRIMDGAMAFAFNYNLAEQDENDQKNGKIDEQEDYIEDDTDDDTYDDTDEILDHVVNTEDDAEHDFIDASRVIEIEL</sequence>
<gene>
    <name evidence="2" type="ORF">Terrestrivirus1_229</name>
</gene>
<evidence type="ECO:0000256" key="1">
    <source>
        <dbReference type="SAM" id="MobiDB-lite"/>
    </source>
</evidence>
<name>A0A3G4ZKI7_9VIRU</name>
<feature type="compositionally biased region" description="Acidic residues" evidence="1">
    <location>
        <begin position="397"/>
        <end position="413"/>
    </location>
</feature>
<reference evidence="2" key="1">
    <citation type="submission" date="2018-10" db="EMBL/GenBank/DDBJ databases">
        <title>Hidden diversity of soil giant viruses.</title>
        <authorList>
            <person name="Schulz F."/>
            <person name="Alteio L."/>
            <person name="Goudeau D."/>
            <person name="Ryan E.M."/>
            <person name="Malmstrom R.R."/>
            <person name="Blanchard J."/>
            <person name="Woyke T."/>
        </authorList>
    </citation>
    <scope>NUCLEOTIDE SEQUENCE</scope>
    <source>
        <strain evidence="2">TEV1</strain>
    </source>
</reference>
<dbReference type="EMBL" id="MK071979">
    <property type="protein sequence ID" value="AYV75355.1"/>
    <property type="molecule type" value="Genomic_DNA"/>
</dbReference>
<proteinExistence type="predicted"/>
<organism evidence="2">
    <name type="scientific">Terrestrivirus sp</name>
    <dbReference type="NCBI Taxonomy" id="2487775"/>
    <lineage>
        <taxon>Viruses</taxon>
        <taxon>Varidnaviria</taxon>
        <taxon>Bamfordvirae</taxon>
        <taxon>Nucleocytoviricota</taxon>
        <taxon>Megaviricetes</taxon>
        <taxon>Imitervirales</taxon>
        <taxon>Mimiviridae</taxon>
        <taxon>Klosneuvirinae</taxon>
    </lineage>
</organism>